<dbReference type="PANTHER" id="PTHR37844:SF2">
    <property type="entry name" value="SER_THR PROTEIN PHOSPHATASE SUPERFAMILY (AFU_ORTHOLOGUE AFUA_1G14840)"/>
    <property type="match status" value="1"/>
</dbReference>
<dbReference type="PANTHER" id="PTHR37844">
    <property type="entry name" value="SER/THR PROTEIN PHOSPHATASE SUPERFAMILY (AFU_ORTHOLOGUE AFUA_1G14840)"/>
    <property type="match status" value="1"/>
</dbReference>
<dbReference type="Proteomes" id="UP001146351">
    <property type="component" value="Unassembled WGS sequence"/>
</dbReference>
<dbReference type="InterPro" id="IPR004843">
    <property type="entry name" value="Calcineurin-like_PHP"/>
</dbReference>
<dbReference type="SUPFAM" id="SSF56300">
    <property type="entry name" value="Metallo-dependent phosphatases"/>
    <property type="match status" value="1"/>
</dbReference>
<name>A0A9W9LKL7_9EURO</name>
<sequence length="268" mass="30620">MATFQIVSDLHLENPAAYDIFEIPPCAPYLALLGDIGVVKDDKFFAFIEAQLPKFEIVFFLLGNHEPWYSSWGQTRQKLAHFSDLLDERRSSQSRSTGKFVFLDQTQYDLSPTLTVLGCTLYSRVSETHREDVSFGINDFYHIDDWTVDDHCVAHEADLKWLNEQVTSITACEPQRTIVIFTHYSPVTSDARAVDPRHMKSPLSSGFATDLSAQECWTNPRVRLWAFGHTHYNTHYTDEETGKLVVSNQRGYYFSQANGFDATKSVQV</sequence>
<evidence type="ECO:0000259" key="1">
    <source>
        <dbReference type="Pfam" id="PF00149"/>
    </source>
</evidence>
<dbReference type="InterPro" id="IPR029052">
    <property type="entry name" value="Metallo-depent_PP-like"/>
</dbReference>
<reference evidence="2" key="2">
    <citation type="journal article" date="2023" name="IMA Fungus">
        <title>Comparative genomic study of the Penicillium genus elucidates a diverse pangenome and 15 lateral gene transfer events.</title>
        <authorList>
            <person name="Petersen C."/>
            <person name="Sorensen T."/>
            <person name="Nielsen M.R."/>
            <person name="Sondergaard T.E."/>
            <person name="Sorensen J.L."/>
            <person name="Fitzpatrick D.A."/>
            <person name="Frisvad J.C."/>
            <person name="Nielsen K.L."/>
        </authorList>
    </citation>
    <scope>NUCLEOTIDE SEQUENCE</scope>
    <source>
        <strain evidence="2">IBT 21917</strain>
    </source>
</reference>
<dbReference type="EMBL" id="JAPQKO010000005">
    <property type="protein sequence ID" value="KAJ5161837.1"/>
    <property type="molecule type" value="Genomic_DNA"/>
</dbReference>
<dbReference type="GO" id="GO:0016787">
    <property type="term" value="F:hydrolase activity"/>
    <property type="evidence" value="ECO:0007669"/>
    <property type="project" value="InterPro"/>
</dbReference>
<proteinExistence type="predicted"/>
<dbReference type="Gene3D" id="3.60.21.10">
    <property type="match status" value="1"/>
</dbReference>
<evidence type="ECO:0000313" key="2">
    <source>
        <dbReference type="EMBL" id="KAJ5161837.1"/>
    </source>
</evidence>
<dbReference type="AlphaFoldDB" id="A0A9W9LKL7"/>
<accession>A0A9W9LKL7</accession>
<feature type="domain" description="Calcineurin-like phosphoesterase" evidence="1">
    <location>
        <begin position="6"/>
        <end position="232"/>
    </location>
</feature>
<protein>
    <recommendedName>
        <fullName evidence="1">Calcineurin-like phosphoesterase domain-containing protein</fullName>
    </recommendedName>
</protein>
<comment type="caution">
    <text evidence="2">The sequence shown here is derived from an EMBL/GenBank/DDBJ whole genome shotgun (WGS) entry which is preliminary data.</text>
</comment>
<organism evidence="2 3">
    <name type="scientific">Penicillium capsulatum</name>
    <dbReference type="NCBI Taxonomy" id="69766"/>
    <lineage>
        <taxon>Eukaryota</taxon>
        <taxon>Fungi</taxon>
        <taxon>Dikarya</taxon>
        <taxon>Ascomycota</taxon>
        <taxon>Pezizomycotina</taxon>
        <taxon>Eurotiomycetes</taxon>
        <taxon>Eurotiomycetidae</taxon>
        <taxon>Eurotiales</taxon>
        <taxon>Aspergillaceae</taxon>
        <taxon>Penicillium</taxon>
    </lineage>
</organism>
<gene>
    <name evidence="2" type="ORF">N7492_007229</name>
</gene>
<evidence type="ECO:0000313" key="3">
    <source>
        <dbReference type="Proteomes" id="UP001146351"/>
    </source>
</evidence>
<reference evidence="2" key="1">
    <citation type="submission" date="2022-11" db="EMBL/GenBank/DDBJ databases">
        <authorList>
            <person name="Petersen C."/>
        </authorList>
    </citation>
    <scope>NUCLEOTIDE SEQUENCE</scope>
    <source>
        <strain evidence="2">IBT 21917</strain>
    </source>
</reference>
<dbReference type="OrthoDB" id="550558at2759"/>
<keyword evidence="3" id="KW-1185">Reference proteome</keyword>
<dbReference type="Pfam" id="PF00149">
    <property type="entry name" value="Metallophos"/>
    <property type="match status" value="1"/>
</dbReference>